<dbReference type="Pfam" id="PF04832">
    <property type="entry name" value="SOUL"/>
    <property type="match status" value="4"/>
</dbReference>
<comment type="similarity">
    <text evidence="1">Belongs to the HEBP family.</text>
</comment>
<evidence type="ECO:0000256" key="1">
    <source>
        <dbReference type="ARBA" id="ARBA00009817"/>
    </source>
</evidence>
<accession>A0ABN8NNK9</accession>
<dbReference type="Gene3D" id="3.20.80.10">
    <property type="entry name" value="Regulatory factor, effector binding domain"/>
    <property type="match status" value="4"/>
</dbReference>
<protein>
    <recommendedName>
        <fullName evidence="5">Heme-binding protein 2</fullName>
    </recommendedName>
</protein>
<evidence type="ECO:0000256" key="2">
    <source>
        <dbReference type="SAM" id="SignalP"/>
    </source>
</evidence>
<dbReference type="PANTHER" id="PTHR11220:SF1">
    <property type="entry name" value="HEME-BINDING PROTEIN 2"/>
    <property type="match status" value="1"/>
</dbReference>
<dbReference type="InterPro" id="IPR011256">
    <property type="entry name" value="Reg_factor_effector_dom_sf"/>
</dbReference>
<dbReference type="InterPro" id="IPR006917">
    <property type="entry name" value="SOUL_heme-bd"/>
</dbReference>
<feature type="signal peptide" evidence="2">
    <location>
        <begin position="1"/>
        <end position="25"/>
    </location>
</feature>
<sequence>MLRFFFSRMKLFLVLSVVFLVSADARPRGGSWLGRMTYHFKGLLSTAKEMACESEWLPLKNFLSCDSSGPYSFCNGHDCPEFDEKKLNVSGKIVEDYTLRCYYKPYKWVSTSYNERRTDKSEAFMRLFRYISGSNKEAMKIKMTVPVTMQMQPDEASDSFCKENYTMSFFIPFKHQTDAPAATEENVRLEEVEPFCAYVKVYGGWSNKWKVERNYKALVAALKRDGFGDDFRTDVIYSAGYDDPMTKYNRHNEVWLVSKNQSPLFLVLSVVFLVSADARPRGGSWLGKITYHFKGLLSATKEMACESEWLPLKNFLSCDSSSPYSFCNGYDCPEFDEKKLNVSGKIVEDYTLRCYYKPYKWVSTSYNGKYDYKELTDKSEAFMRLFRYISGSNKEKMKIKMTVPVTMQMQPDEASDSFCKENYTMSFFIPFKHQIDAPAATEENVRLEEVEPFCAYVKVYGGWSSKWKVERNYKALVAALERDGFGDDFRTDVIYSAGYTDPMKMFNRHNEVWLMKLILVLSVVFLVSADARPRGSWLGKITRSFQGLMSAGKEMACKYQLPFSTKLLSCDSSEPRFCGDYDCPNFYEKKLNVSSKDYTLRCYPKPYKWVSTTFSGTRRRTKQTEAFWRLFRYIQGENEKKMKINMTVPVTMRMELDDTSDSFCKENATMSFFIPFKHQIDAPAPTEENVHLEEVEPFCAYVKVYGGWSSKWKVERNYKALVAALKRDGFGDDFRTDVIYSAGYDDPMKMFNRHNEVWLVSKNQSPKGNDFAFQNFFDDDAVCSVSVAVLMRLLFAALAVLVLSCVEAKPFGDDPEPDFCHGLECPHFKTVNKTDKYETRCYQTAYKWTSTVVAGYEYDEAVRMGFMRLFKYIEGENEKKEKIPMTAPVAVIIQPGQGPFCKDNFTVNFFVPFEDQTDPAAPTNKDVFISTQPKFCAYVISYGGYSNINDIQKYSEELDEALVKDGLGDTYRKDIFFYAGYDSPFRVFDRHNELWFIEKESEYVKF</sequence>
<dbReference type="Proteomes" id="UP001159405">
    <property type="component" value="Unassembled WGS sequence"/>
</dbReference>
<feature type="chain" id="PRO_5046652680" description="Heme-binding protein 2" evidence="2">
    <location>
        <begin position="26"/>
        <end position="1006"/>
    </location>
</feature>
<name>A0ABN8NNK9_9CNID</name>
<evidence type="ECO:0000313" key="3">
    <source>
        <dbReference type="EMBL" id="CAH3114694.1"/>
    </source>
</evidence>
<gene>
    <name evidence="3" type="ORF">PLOB_00023045</name>
</gene>
<keyword evidence="2" id="KW-0732">Signal</keyword>
<dbReference type="PANTHER" id="PTHR11220">
    <property type="entry name" value="HEME-BINDING PROTEIN-RELATED"/>
    <property type="match status" value="1"/>
</dbReference>
<comment type="caution">
    <text evidence="3">The sequence shown here is derived from an EMBL/GenBank/DDBJ whole genome shotgun (WGS) entry which is preliminary data.</text>
</comment>
<reference evidence="3 4" key="1">
    <citation type="submission" date="2022-05" db="EMBL/GenBank/DDBJ databases">
        <authorList>
            <consortium name="Genoscope - CEA"/>
            <person name="William W."/>
        </authorList>
    </citation>
    <scope>NUCLEOTIDE SEQUENCE [LARGE SCALE GENOMIC DNA]</scope>
</reference>
<dbReference type="EMBL" id="CALNXK010000027">
    <property type="protein sequence ID" value="CAH3114694.1"/>
    <property type="molecule type" value="Genomic_DNA"/>
</dbReference>
<organism evidence="3 4">
    <name type="scientific">Porites lobata</name>
    <dbReference type="NCBI Taxonomy" id="104759"/>
    <lineage>
        <taxon>Eukaryota</taxon>
        <taxon>Metazoa</taxon>
        <taxon>Cnidaria</taxon>
        <taxon>Anthozoa</taxon>
        <taxon>Hexacorallia</taxon>
        <taxon>Scleractinia</taxon>
        <taxon>Fungiina</taxon>
        <taxon>Poritidae</taxon>
        <taxon>Porites</taxon>
    </lineage>
</organism>
<evidence type="ECO:0008006" key="5">
    <source>
        <dbReference type="Google" id="ProtNLM"/>
    </source>
</evidence>
<proteinExistence type="inferred from homology"/>
<keyword evidence="4" id="KW-1185">Reference proteome</keyword>
<evidence type="ECO:0000313" key="4">
    <source>
        <dbReference type="Proteomes" id="UP001159405"/>
    </source>
</evidence>
<dbReference type="SUPFAM" id="SSF55136">
    <property type="entry name" value="Probable bacterial effector-binding domain"/>
    <property type="match status" value="4"/>
</dbReference>